<dbReference type="Proteomes" id="UP000242180">
    <property type="component" value="Unassembled WGS sequence"/>
</dbReference>
<evidence type="ECO:0000313" key="3">
    <source>
        <dbReference type="EMBL" id="ORY97372.1"/>
    </source>
</evidence>
<dbReference type="InterPro" id="IPR028012">
    <property type="entry name" value="Rua1_C"/>
</dbReference>
<feature type="compositionally biased region" description="Basic and acidic residues" evidence="1">
    <location>
        <begin position="384"/>
        <end position="399"/>
    </location>
</feature>
<dbReference type="OMA" id="MEVQGIM"/>
<reference evidence="3 4" key="1">
    <citation type="submission" date="2016-07" db="EMBL/GenBank/DDBJ databases">
        <title>Pervasive Adenine N6-methylation of Active Genes in Fungi.</title>
        <authorList>
            <consortium name="DOE Joint Genome Institute"/>
            <person name="Mondo S.J."/>
            <person name="Dannebaum R.O."/>
            <person name="Kuo R.C."/>
            <person name="Labutti K."/>
            <person name="Haridas S."/>
            <person name="Kuo A."/>
            <person name="Salamov A."/>
            <person name="Ahrendt S.R."/>
            <person name="Lipzen A."/>
            <person name="Sullivan W."/>
            <person name="Andreopoulos W.B."/>
            <person name="Clum A."/>
            <person name="Lindquist E."/>
            <person name="Daum C."/>
            <person name="Ramamoorthy G.K."/>
            <person name="Gryganskyi A."/>
            <person name="Culley D."/>
            <person name="Magnuson J.K."/>
            <person name="James T.Y."/>
            <person name="O'Malley M.A."/>
            <person name="Stajich J.E."/>
            <person name="Spatafora J.W."/>
            <person name="Visel A."/>
            <person name="Grigoriev I.V."/>
        </authorList>
    </citation>
    <scope>NUCLEOTIDE SEQUENCE [LARGE SCALE GENOMIC DNA]</scope>
    <source>
        <strain evidence="3 4">NRRL 2496</strain>
    </source>
</reference>
<feature type="domain" description="Transcription regulator Rua1 C-terminal" evidence="2">
    <location>
        <begin position="409"/>
        <end position="507"/>
    </location>
</feature>
<sequence>MEVQGIMPPRPDDAQVQHYAPILTSHNPAPVSAAPQPAPSLPAHVLSKRKSSPAVLGLPLGLSEEAQAQLSIHLSQQRNSIEAAMLLANFNRSSTDNSNSSTPVPVKEETRQNDSSWDDLSLCSDSDKRQPRPRRYSYDSTMRWSNMPQAFLERSTLLQDLSSSSSASSASSLTAAGLGAKLTWVQNGGTPQEHKFDALHPRSPNNTSTPTSYFPPYSHLPPPPPHYAYPPPDPRGVHPLSRDDHQQQPPVPPHPQQQQQQQQQPPHPHQAQPPPPPPHHPYYPYGYPPVTHPMASPTHPMMPPPHPYHYQHPHAGKLPLPAPVDPMMMRPPPPPHPAPHGQFMGPTQMTVKTNVKRKRHKLVLDDDDMSNAIAPGDPDFPDMSPRDVEAARVDPEARPRRQKLRFHGDKYTPQWVRFLGQTKEGLCDTCQPGKWLQLKNSAFWYHKQFYHGISSVSGVEFIQPLETRWVDQDMVEGLCHQCHQWVHVSNVKRKNSVLWYRHAHKCHVYHKPKPTPGRPGKRI</sequence>
<keyword evidence="4" id="KW-1185">Reference proteome</keyword>
<evidence type="ECO:0000259" key="2">
    <source>
        <dbReference type="Pfam" id="PF14616"/>
    </source>
</evidence>
<dbReference type="OrthoDB" id="5595379at2759"/>
<proteinExistence type="predicted"/>
<evidence type="ECO:0000256" key="1">
    <source>
        <dbReference type="SAM" id="MobiDB-lite"/>
    </source>
</evidence>
<feature type="region of interest" description="Disordered" evidence="1">
    <location>
        <begin position="92"/>
        <end position="141"/>
    </location>
</feature>
<feature type="region of interest" description="Disordered" evidence="1">
    <location>
        <begin position="368"/>
        <end position="399"/>
    </location>
</feature>
<dbReference type="InParanoid" id="A0A1X2HEQ0"/>
<dbReference type="Pfam" id="PF14616">
    <property type="entry name" value="Rua1_C"/>
    <property type="match status" value="1"/>
</dbReference>
<dbReference type="PANTHER" id="PTHR28125">
    <property type="entry name" value="MEIOTIC EXPRESSION UP-REGULATED PROTEIN 26"/>
    <property type="match status" value="1"/>
</dbReference>
<feature type="region of interest" description="Disordered" evidence="1">
    <location>
        <begin position="1"/>
        <end position="50"/>
    </location>
</feature>
<comment type="caution">
    <text evidence="3">The sequence shown here is derived from an EMBL/GenBank/DDBJ whole genome shotgun (WGS) entry which is preliminary data.</text>
</comment>
<name>A0A1X2HEQ0_SYNRA</name>
<feature type="compositionally biased region" description="Pro residues" evidence="1">
    <location>
        <begin position="265"/>
        <end position="289"/>
    </location>
</feature>
<organism evidence="3 4">
    <name type="scientific">Syncephalastrum racemosum</name>
    <name type="common">Filamentous fungus</name>
    <dbReference type="NCBI Taxonomy" id="13706"/>
    <lineage>
        <taxon>Eukaryota</taxon>
        <taxon>Fungi</taxon>
        <taxon>Fungi incertae sedis</taxon>
        <taxon>Mucoromycota</taxon>
        <taxon>Mucoromycotina</taxon>
        <taxon>Mucoromycetes</taxon>
        <taxon>Mucorales</taxon>
        <taxon>Syncephalastraceae</taxon>
        <taxon>Syncephalastrum</taxon>
    </lineage>
</organism>
<dbReference type="AlphaFoldDB" id="A0A1X2HEQ0"/>
<feature type="compositionally biased region" description="Low complexity" evidence="1">
    <location>
        <begin position="92"/>
        <end position="101"/>
    </location>
</feature>
<feature type="compositionally biased region" description="Polar residues" evidence="1">
    <location>
        <begin position="203"/>
        <end position="212"/>
    </location>
</feature>
<feature type="region of interest" description="Disordered" evidence="1">
    <location>
        <begin position="185"/>
        <end position="289"/>
    </location>
</feature>
<protein>
    <recommendedName>
        <fullName evidence="2">Transcription regulator Rua1 C-terminal domain-containing protein</fullName>
    </recommendedName>
</protein>
<feature type="compositionally biased region" description="Pro residues" evidence="1">
    <location>
        <begin position="218"/>
        <end position="234"/>
    </location>
</feature>
<dbReference type="PANTHER" id="PTHR28125:SF3">
    <property type="entry name" value="TRANSCRIPTION REGULATOR RUA1 C-TERMINAL DOMAIN-CONTAINING PROTEIN"/>
    <property type="match status" value="1"/>
</dbReference>
<evidence type="ECO:0000313" key="4">
    <source>
        <dbReference type="Proteomes" id="UP000242180"/>
    </source>
</evidence>
<gene>
    <name evidence="3" type="ORF">BCR43DRAFT_456347</name>
</gene>
<dbReference type="EMBL" id="MCGN01000004">
    <property type="protein sequence ID" value="ORY97372.1"/>
    <property type="molecule type" value="Genomic_DNA"/>
</dbReference>
<dbReference type="STRING" id="13706.A0A1X2HEQ0"/>
<feature type="compositionally biased region" description="Low complexity" evidence="1">
    <location>
        <begin position="114"/>
        <end position="124"/>
    </location>
</feature>
<accession>A0A1X2HEQ0</accession>